<dbReference type="STRING" id="505345.QV06_05480"/>
<gene>
    <name evidence="6" type="ORF">QV06_05480</name>
</gene>
<dbReference type="Pfam" id="PF00126">
    <property type="entry name" value="HTH_1"/>
    <property type="match status" value="1"/>
</dbReference>
<dbReference type="InterPro" id="IPR000847">
    <property type="entry name" value="LysR_HTH_N"/>
</dbReference>
<keyword evidence="4" id="KW-0804">Transcription</keyword>
<keyword evidence="3" id="KW-0238">DNA-binding</keyword>
<proteinExistence type="inferred from homology"/>
<accession>A0A1A7PQI6</accession>
<dbReference type="PANTHER" id="PTHR30419:SF8">
    <property type="entry name" value="NITROGEN ASSIMILATION TRANSCRIPTIONAL ACTIVATOR-RELATED"/>
    <property type="match status" value="1"/>
</dbReference>
<name>A0A1A7PQI6_9PAST</name>
<organism evidence="6 7">
    <name type="scientific">Gallibacterium genomosp. 3</name>
    <dbReference type="NCBI Taxonomy" id="505345"/>
    <lineage>
        <taxon>Bacteria</taxon>
        <taxon>Pseudomonadati</taxon>
        <taxon>Pseudomonadota</taxon>
        <taxon>Gammaproteobacteria</taxon>
        <taxon>Pasteurellales</taxon>
        <taxon>Pasteurellaceae</taxon>
        <taxon>Gallibacterium</taxon>
    </lineage>
</organism>
<evidence type="ECO:0000313" key="6">
    <source>
        <dbReference type="EMBL" id="OBX04828.1"/>
    </source>
</evidence>
<dbReference type="AlphaFoldDB" id="A0A1A7PQI6"/>
<dbReference type="SUPFAM" id="SSF53850">
    <property type="entry name" value="Periplasmic binding protein-like II"/>
    <property type="match status" value="1"/>
</dbReference>
<dbReference type="InterPro" id="IPR005119">
    <property type="entry name" value="LysR_subst-bd"/>
</dbReference>
<feature type="domain" description="HTH lysR-type" evidence="5">
    <location>
        <begin position="3"/>
        <end position="60"/>
    </location>
</feature>
<dbReference type="PANTHER" id="PTHR30419">
    <property type="entry name" value="HTH-TYPE TRANSCRIPTIONAL REGULATOR YBHD"/>
    <property type="match status" value="1"/>
</dbReference>
<comment type="similarity">
    <text evidence="1">Belongs to the LysR transcriptional regulatory family.</text>
</comment>
<dbReference type="GO" id="GO:0003677">
    <property type="term" value="F:DNA binding"/>
    <property type="evidence" value="ECO:0007669"/>
    <property type="project" value="UniProtKB-KW"/>
</dbReference>
<dbReference type="PRINTS" id="PR00039">
    <property type="entry name" value="HTHLYSR"/>
</dbReference>
<dbReference type="GO" id="GO:0005829">
    <property type="term" value="C:cytosol"/>
    <property type="evidence" value="ECO:0007669"/>
    <property type="project" value="TreeGrafter"/>
</dbReference>
<dbReference type="Pfam" id="PF03466">
    <property type="entry name" value="LysR_substrate"/>
    <property type="match status" value="1"/>
</dbReference>
<dbReference type="Gene3D" id="3.40.190.290">
    <property type="match status" value="1"/>
</dbReference>
<evidence type="ECO:0000256" key="4">
    <source>
        <dbReference type="ARBA" id="ARBA00023163"/>
    </source>
</evidence>
<dbReference type="EMBL" id="JTJR01000019">
    <property type="protein sequence ID" value="OBX04828.1"/>
    <property type="molecule type" value="Genomic_DNA"/>
</dbReference>
<evidence type="ECO:0000256" key="1">
    <source>
        <dbReference type="ARBA" id="ARBA00009437"/>
    </source>
</evidence>
<dbReference type="InterPro" id="IPR036390">
    <property type="entry name" value="WH_DNA-bd_sf"/>
</dbReference>
<sequence>MEISYRQLKAFTLLVEEKNMQSAAEKCFITQSALSQSMKRLSDQLGCPLFIRQDNKLVPTEKGKCFYLEAKEIVGRLERFKLEIDQSNFTISSLYSLAASFIPMAIFQIQKKYLNTNFILLETKYKQIEMEVRSGIADIGVTIIDPNWTDLEGLPLFNDHLCFICNEEHPLAMKKEVSWEEVYPLVNISVAPENSIRYLVDEAYQQLKLDYSPQFNINRAETIIGMVQNNLGCSILSSTFAFLKQHEKVKFIPLNSPKVLRTIGIIKRKGHHHPMIAAFHESSLALLPKWDATINDYIGPIGKPSA</sequence>
<dbReference type="RefSeq" id="WP_065237289.1">
    <property type="nucleotide sequence ID" value="NZ_JTJR01000019.1"/>
</dbReference>
<reference evidence="6 7" key="1">
    <citation type="submission" date="2014-11" db="EMBL/GenBank/DDBJ databases">
        <title>Pan-genome of Gallibacterium spp.</title>
        <authorList>
            <person name="Kudirkiene E."/>
            <person name="Bojesen A.M."/>
        </authorList>
    </citation>
    <scope>NUCLEOTIDE SEQUENCE [LARGE SCALE GENOMIC DNA]</scope>
    <source>
        <strain evidence="6 7">59/S3/89</strain>
    </source>
</reference>
<dbReference type="FunFam" id="1.10.10.10:FF:000001">
    <property type="entry name" value="LysR family transcriptional regulator"/>
    <property type="match status" value="1"/>
</dbReference>
<dbReference type="InterPro" id="IPR050950">
    <property type="entry name" value="HTH-type_LysR_regulators"/>
</dbReference>
<dbReference type="SUPFAM" id="SSF46785">
    <property type="entry name" value="Winged helix' DNA-binding domain"/>
    <property type="match status" value="1"/>
</dbReference>
<protein>
    <recommendedName>
        <fullName evidence="5">HTH lysR-type domain-containing protein</fullName>
    </recommendedName>
</protein>
<evidence type="ECO:0000259" key="5">
    <source>
        <dbReference type="PROSITE" id="PS50931"/>
    </source>
</evidence>
<dbReference type="GO" id="GO:0003700">
    <property type="term" value="F:DNA-binding transcription factor activity"/>
    <property type="evidence" value="ECO:0007669"/>
    <property type="project" value="InterPro"/>
</dbReference>
<dbReference type="Proteomes" id="UP000092626">
    <property type="component" value="Unassembled WGS sequence"/>
</dbReference>
<evidence type="ECO:0000313" key="7">
    <source>
        <dbReference type="Proteomes" id="UP000092626"/>
    </source>
</evidence>
<comment type="caution">
    <text evidence="6">The sequence shown here is derived from an EMBL/GenBank/DDBJ whole genome shotgun (WGS) entry which is preliminary data.</text>
</comment>
<keyword evidence="2" id="KW-0805">Transcription regulation</keyword>
<dbReference type="Gene3D" id="1.10.10.10">
    <property type="entry name" value="Winged helix-like DNA-binding domain superfamily/Winged helix DNA-binding domain"/>
    <property type="match status" value="1"/>
</dbReference>
<evidence type="ECO:0000256" key="2">
    <source>
        <dbReference type="ARBA" id="ARBA00023015"/>
    </source>
</evidence>
<dbReference type="InterPro" id="IPR036388">
    <property type="entry name" value="WH-like_DNA-bd_sf"/>
</dbReference>
<dbReference type="PROSITE" id="PS50931">
    <property type="entry name" value="HTH_LYSR"/>
    <property type="match status" value="1"/>
</dbReference>
<evidence type="ECO:0000256" key="3">
    <source>
        <dbReference type="ARBA" id="ARBA00023125"/>
    </source>
</evidence>